<feature type="transmembrane region" description="Helical" evidence="9">
    <location>
        <begin position="20"/>
        <end position="44"/>
    </location>
</feature>
<feature type="transmembrane region" description="Helical" evidence="9">
    <location>
        <begin position="89"/>
        <end position="109"/>
    </location>
</feature>
<keyword evidence="6" id="KW-0029">Amino-acid transport</keyword>
<dbReference type="GO" id="GO:0043190">
    <property type="term" value="C:ATP-binding cassette (ABC) transporter complex"/>
    <property type="evidence" value="ECO:0007669"/>
    <property type="project" value="InterPro"/>
</dbReference>
<dbReference type="InterPro" id="IPR000515">
    <property type="entry name" value="MetI-like"/>
</dbReference>
<dbReference type="Pfam" id="PF00528">
    <property type="entry name" value="BPD_transp_1"/>
    <property type="match status" value="1"/>
</dbReference>
<dbReference type="GO" id="GO:0006865">
    <property type="term" value="P:amino acid transport"/>
    <property type="evidence" value="ECO:0007669"/>
    <property type="project" value="UniProtKB-KW"/>
</dbReference>
<dbReference type="InterPro" id="IPR043429">
    <property type="entry name" value="ArtM/GltK/GlnP/TcyL/YhdX-like"/>
</dbReference>
<accession>A0A0F5F191</accession>
<evidence type="ECO:0000256" key="1">
    <source>
        <dbReference type="ARBA" id="ARBA00004429"/>
    </source>
</evidence>
<comment type="similarity">
    <text evidence="2">Belongs to the binding-protein-dependent transport system permease family. HisMQ subfamily.</text>
</comment>
<dbReference type="AlphaFoldDB" id="A0A0F5F191"/>
<evidence type="ECO:0000256" key="7">
    <source>
        <dbReference type="ARBA" id="ARBA00022989"/>
    </source>
</evidence>
<feature type="transmembrane region" description="Helical" evidence="9">
    <location>
        <begin position="186"/>
        <end position="208"/>
    </location>
</feature>
<evidence type="ECO:0000256" key="6">
    <source>
        <dbReference type="ARBA" id="ARBA00022970"/>
    </source>
</evidence>
<proteinExistence type="inferred from homology"/>
<dbReference type="RefSeq" id="WP_046097612.1">
    <property type="nucleotide sequence ID" value="NZ_LAEN01000003.1"/>
</dbReference>
<comment type="subcellular location">
    <subcellularLocation>
        <location evidence="1">Cell inner membrane</location>
        <topology evidence="1">Multi-pass membrane protein</topology>
    </subcellularLocation>
    <subcellularLocation>
        <location evidence="9">Cell membrane</location>
        <topology evidence="9">Multi-pass membrane protein</topology>
    </subcellularLocation>
</comment>
<keyword evidence="4" id="KW-1003">Cell membrane</keyword>
<evidence type="ECO:0000256" key="5">
    <source>
        <dbReference type="ARBA" id="ARBA00022692"/>
    </source>
</evidence>
<evidence type="ECO:0000313" key="10">
    <source>
        <dbReference type="EMBL" id="SUU98812.1"/>
    </source>
</evidence>
<dbReference type="OrthoDB" id="6580405at2"/>
<evidence type="ECO:0000256" key="3">
    <source>
        <dbReference type="ARBA" id="ARBA00022448"/>
    </source>
</evidence>
<evidence type="ECO:0000256" key="8">
    <source>
        <dbReference type="ARBA" id="ARBA00023136"/>
    </source>
</evidence>
<sequence>MNWHYVIDNLPKFIEASLLTLHLAFLGIFFSLIIGLICAVLTSYRLKGLSLLANAYIELSRNTPLLIQLFFLYFGLSKIGIKVDGFHCGVIGLSFLGGSYMAEAFRAGIQSVSKGQIESALSLWLSPLQAFIYVIFPQAFSVAIPAIGANCLFLIKETSIASAIAVAELMFMAKELIGLDYKTNEALFLLVVFYLIILLPFSLLLRYVEKRTNYAKHGGS</sequence>
<reference evidence="10 11" key="1">
    <citation type="submission" date="2018-06" db="EMBL/GenBank/DDBJ databases">
        <authorList>
            <consortium name="Pathogen Informatics"/>
            <person name="Doyle S."/>
        </authorList>
    </citation>
    <scope>NUCLEOTIDE SEQUENCE [LARGE SCALE GENOMIC DNA]</scope>
    <source>
        <strain evidence="10 11">NCTC10926</strain>
    </source>
</reference>
<organism evidence="10 11">
    <name type="scientific">Avibacterium paragallinarum</name>
    <name type="common">Haemophilus gallinarum</name>
    <dbReference type="NCBI Taxonomy" id="728"/>
    <lineage>
        <taxon>Bacteria</taxon>
        <taxon>Pseudomonadati</taxon>
        <taxon>Pseudomonadota</taxon>
        <taxon>Gammaproteobacteria</taxon>
        <taxon>Pasteurellales</taxon>
        <taxon>Pasteurellaceae</taxon>
        <taxon>Avibacterium</taxon>
    </lineage>
</organism>
<keyword evidence="3 9" id="KW-0813">Transport</keyword>
<dbReference type="Gene3D" id="1.10.3720.10">
    <property type="entry name" value="MetI-like"/>
    <property type="match status" value="1"/>
</dbReference>
<dbReference type="Proteomes" id="UP000254620">
    <property type="component" value="Unassembled WGS sequence"/>
</dbReference>
<evidence type="ECO:0000256" key="2">
    <source>
        <dbReference type="ARBA" id="ARBA00010072"/>
    </source>
</evidence>
<dbReference type="EMBL" id="UFSW01000001">
    <property type="protein sequence ID" value="SUU98812.1"/>
    <property type="molecule type" value="Genomic_DNA"/>
</dbReference>
<feature type="transmembrane region" description="Helical" evidence="9">
    <location>
        <begin position="130"/>
        <end position="155"/>
    </location>
</feature>
<evidence type="ECO:0000256" key="4">
    <source>
        <dbReference type="ARBA" id="ARBA00022475"/>
    </source>
</evidence>
<dbReference type="InterPro" id="IPR010065">
    <property type="entry name" value="AA_ABC_transptr_permease_3TM"/>
</dbReference>
<dbReference type="PROSITE" id="PS50928">
    <property type="entry name" value="ABC_TM1"/>
    <property type="match status" value="1"/>
</dbReference>
<dbReference type="PANTHER" id="PTHR30614:SF37">
    <property type="entry name" value="AMINO-ACID ABC TRANSPORTER PERMEASE PROTEIN YHDX-RELATED"/>
    <property type="match status" value="1"/>
</dbReference>
<name>A0A0F5F191_AVIPA</name>
<evidence type="ECO:0000313" key="11">
    <source>
        <dbReference type="Proteomes" id="UP000254620"/>
    </source>
</evidence>
<gene>
    <name evidence="10" type="primary">yecS</name>
    <name evidence="10" type="ORF">NCTC10926_02255</name>
</gene>
<dbReference type="InterPro" id="IPR035906">
    <property type="entry name" value="MetI-like_sf"/>
</dbReference>
<dbReference type="eggNOG" id="COG0765">
    <property type="taxonomic scope" value="Bacteria"/>
</dbReference>
<dbReference type="CDD" id="cd06261">
    <property type="entry name" value="TM_PBP2"/>
    <property type="match status" value="1"/>
</dbReference>
<protein>
    <submittedName>
        <fullName evidence="10">Inner membrane amino-acid ABC transporter permease protein yecS</fullName>
    </submittedName>
</protein>
<dbReference type="NCBIfam" id="TIGR01726">
    <property type="entry name" value="HEQRo_perm_3TM"/>
    <property type="match status" value="1"/>
</dbReference>
<keyword evidence="8 9" id="KW-0472">Membrane</keyword>
<dbReference type="PANTHER" id="PTHR30614">
    <property type="entry name" value="MEMBRANE COMPONENT OF AMINO ACID ABC TRANSPORTER"/>
    <property type="match status" value="1"/>
</dbReference>
<dbReference type="GO" id="GO:0022857">
    <property type="term" value="F:transmembrane transporter activity"/>
    <property type="evidence" value="ECO:0007669"/>
    <property type="project" value="InterPro"/>
</dbReference>
<evidence type="ECO:0000256" key="9">
    <source>
        <dbReference type="RuleBase" id="RU363032"/>
    </source>
</evidence>
<feature type="transmembrane region" description="Helical" evidence="9">
    <location>
        <begin position="65"/>
        <end position="83"/>
    </location>
</feature>
<keyword evidence="7 9" id="KW-1133">Transmembrane helix</keyword>
<dbReference type="SUPFAM" id="SSF161098">
    <property type="entry name" value="MetI-like"/>
    <property type="match status" value="1"/>
</dbReference>
<keyword evidence="5 9" id="KW-0812">Transmembrane</keyword>